<feature type="region of interest" description="Disordered" evidence="1">
    <location>
        <begin position="381"/>
        <end position="410"/>
    </location>
</feature>
<comment type="caution">
    <text evidence="4">The sequence shown here is derived from an EMBL/GenBank/DDBJ whole genome shotgun (WGS) entry which is preliminary data.</text>
</comment>
<keyword evidence="2" id="KW-0472">Membrane</keyword>
<feature type="transmembrane region" description="Helical" evidence="2">
    <location>
        <begin position="357"/>
        <end position="377"/>
    </location>
</feature>
<evidence type="ECO:0000313" key="5">
    <source>
        <dbReference type="Proteomes" id="UP000293852"/>
    </source>
</evidence>
<evidence type="ECO:0000256" key="1">
    <source>
        <dbReference type="SAM" id="MobiDB-lite"/>
    </source>
</evidence>
<dbReference type="Gene3D" id="2.60.40.230">
    <property type="entry name" value="Neocarzinostatin-like"/>
    <property type="match status" value="1"/>
</dbReference>
<dbReference type="AlphaFoldDB" id="A0A4Q7M249"/>
<feature type="signal peptide" evidence="3">
    <location>
        <begin position="1"/>
        <end position="30"/>
    </location>
</feature>
<gene>
    <name evidence="4" type="ORF">EV386_1314</name>
</gene>
<evidence type="ECO:0000256" key="3">
    <source>
        <dbReference type="SAM" id="SignalP"/>
    </source>
</evidence>
<feature type="compositionally biased region" description="Low complexity" evidence="1">
    <location>
        <begin position="198"/>
        <end position="208"/>
    </location>
</feature>
<protein>
    <recommendedName>
        <fullName evidence="6">Ig-like domain-containing protein</fullName>
    </recommendedName>
</protein>
<feature type="chain" id="PRO_5020458901" description="Ig-like domain-containing protein" evidence="3">
    <location>
        <begin position="31"/>
        <end position="410"/>
    </location>
</feature>
<feature type="compositionally biased region" description="Low complexity" evidence="1">
    <location>
        <begin position="394"/>
        <end position="410"/>
    </location>
</feature>
<feature type="compositionally biased region" description="Low complexity" evidence="1">
    <location>
        <begin position="227"/>
        <end position="241"/>
    </location>
</feature>
<feature type="region of interest" description="Disordered" evidence="1">
    <location>
        <begin position="191"/>
        <end position="241"/>
    </location>
</feature>
<reference evidence="4 5" key="1">
    <citation type="submission" date="2019-02" db="EMBL/GenBank/DDBJ databases">
        <title>Sequencing the genomes of 1000 actinobacteria strains.</title>
        <authorList>
            <person name="Klenk H.-P."/>
        </authorList>
    </citation>
    <scope>NUCLEOTIDE SEQUENCE [LARGE SCALE GENOMIC DNA]</scope>
    <source>
        <strain evidence="4 5">DSM 16932</strain>
    </source>
</reference>
<keyword evidence="5" id="KW-1185">Reference proteome</keyword>
<name>A0A4Q7M249_9MICO</name>
<dbReference type="RefSeq" id="WP_130413416.1">
    <property type="nucleotide sequence ID" value="NZ_SGWX01000001.1"/>
</dbReference>
<dbReference type="Proteomes" id="UP000293852">
    <property type="component" value="Unassembled WGS sequence"/>
</dbReference>
<keyword evidence="3" id="KW-0732">Signal</keyword>
<evidence type="ECO:0008006" key="6">
    <source>
        <dbReference type="Google" id="ProtNLM"/>
    </source>
</evidence>
<evidence type="ECO:0000256" key="2">
    <source>
        <dbReference type="SAM" id="Phobius"/>
    </source>
</evidence>
<keyword evidence="2" id="KW-0812">Transmembrane</keyword>
<proteinExistence type="predicted"/>
<accession>A0A4Q7M249</accession>
<dbReference type="EMBL" id="SGWX01000001">
    <property type="protein sequence ID" value="RZS61033.1"/>
    <property type="molecule type" value="Genomic_DNA"/>
</dbReference>
<organism evidence="4 5">
    <name type="scientific">Xylanimonas ulmi</name>
    <dbReference type="NCBI Taxonomy" id="228973"/>
    <lineage>
        <taxon>Bacteria</taxon>
        <taxon>Bacillati</taxon>
        <taxon>Actinomycetota</taxon>
        <taxon>Actinomycetes</taxon>
        <taxon>Micrococcales</taxon>
        <taxon>Promicromonosporaceae</taxon>
        <taxon>Xylanimonas</taxon>
    </lineage>
</organism>
<keyword evidence="2" id="KW-1133">Transmembrane helix</keyword>
<dbReference type="OrthoDB" id="4775562at2"/>
<evidence type="ECO:0000313" key="4">
    <source>
        <dbReference type="EMBL" id="RZS61033.1"/>
    </source>
</evidence>
<feature type="region of interest" description="Disordered" evidence="1">
    <location>
        <begin position="312"/>
        <end position="336"/>
    </location>
</feature>
<sequence>MRPAGRLAAPLTATALALGALIAVAPAAQAAPQVSVTGADGQAQASADGPTTLQVSGHGFQSVPHGYGGIYVLFGWVSDPSGGSWRPSRGGSTGSDYRYVPDTQEADNAGHFRFVAFPGSDTEAQANGGTIAADGTWSTTLAVPGPRFATTDRDGAPVDVDCTQVQCGVITIGAHGVVNAANETFTPVAFGPGASTTPSGVGPGAEPAPEGPSPSPAAIVPGGAGQGLTDPAPTAPGPATLGVDRTTAVAGHVLAFTVQGMTPGEQVVATLDDGAVAVGPLTAGGHGEVAGLMELPSTLRVGAHLLTVVGASSGQRPQAELTVRRDPADATAAEAQAAAAAPAGSGLPGGYTPAETAVAVAALVLLAVVAASAATAIRRARAARRHRRSPAAPPAQAEAAPSTQALEARA</sequence>